<reference evidence="1 2" key="1">
    <citation type="journal article" date="2015" name="Stand. Genomic Sci.">
        <title>Genomic Encyclopedia of Bacterial and Archaeal Type Strains, Phase III: the genomes of soil and plant-associated and newly described type strains.</title>
        <authorList>
            <person name="Whitman W.B."/>
            <person name="Woyke T."/>
            <person name="Klenk H.P."/>
            <person name="Zhou Y."/>
            <person name="Lilburn T.G."/>
            <person name="Beck B.J."/>
            <person name="De Vos P."/>
            <person name="Vandamme P."/>
            <person name="Eisen J.A."/>
            <person name="Garrity G."/>
            <person name="Hugenholtz P."/>
            <person name="Kyrpides N.C."/>
        </authorList>
    </citation>
    <scope>NUCLEOTIDE SEQUENCE [LARGE SCALE GENOMIC DNA]</scope>
    <source>
        <strain evidence="1 2">CECT 7306</strain>
    </source>
</reference>
<dbReference type="GO" id="GO:0006281">
    <property type="term" value="P:DNA repair"/>
    <property type="evidence" value="ECO:0007669"/>
    <property type="project" value="InterPro"/>
</dbReference>
<dbReference type="EMBL" id="RJKN01000001">
    <property type="protein sequence ID" value="ROP45933.1"/>
    <property type="molecule type" value="Genomic_DNA"/>
</dbReference>
<dbReference type="OrthoDB" id="3237255at2"/>
<dbReference type="GO" id="GO:0006310">
    <property type="term" value="P:DNA recombination"/>
    <property type="evidence" value="ECO:0007669"/>
    <property type="project" value="InterPro"/>
</dbReference>
<dbReference type="GO" id="GO:0000287">
    <property type="term" value="F:magnesium ion binding"/>
    <property type="evidence" value="ECO:0007669"/>
    <property type="project" value="InterPro"/>
</dbReference>
<evidence type="ECO:0000313" key="2">
    <source>
        <dbReference type="Proteomes" id="UP000276232"/>
    </source>
</evidence>
<proteinExistence type="predicted"/>
<evidence type="ECO:0000313" key="1">
    <source>
        <dbReference type="EMBL" id="ROP45933.1"/>
    </source>
</evidence>
<accession>A0A3N1HTS5</accession>
<dbReference type="InterPro" id="IPR036614">
    <property type="entry name" value="RusA-like_sf"/>
</dbReference>
<protein>
    <submittedName>
        <fullName evidence="1">Uncharacterized protein</fullName>
    </submittedName>
</protein>
<dbReference type="Proteomes" id="UP000276232">
    <property type="component" value="Unassembled WGS sequence"/>
</dbReference>
<name>A0A3N1HTS5_9ACTN</name>
<gene>
    <name evidence="1" type="ORF">EDC03_0548</name>
</gene>
<dbReference type="InParanoid" id="A0A3N1HTS5"/>
<dbReference type="RefSeq" id="WP_123378600.1">
    <property type="nucleotide sequence ID" value="NZ_RJKN01000001.1"/>
</dbReference>
<comment type="caution">
    <text evidence="1">The sequence shown here is derived from an EMBL/GenBank/DDBJ whole genome shotgun (WGS) entry which is preliminary data.</text>
</comment>
<dbReference type="AlphaFoldDB" id="A0A3N1HTS5"/>
<organism evidence="1 2">
    <name type="scientific">Pseudokineococcus lusitanus</name>
    <dbReference type="NCBI Taxonomy" id="763993"/>
    <lineage>
        <taxon>Bacteria</taxon>
        <taxon>Bacillati</taxon>
        <taxon>Actinomycetota</taxon>
        <taxon>Actinomycetes</taxon>
        <taxon>Kineosporiales</taxon>
        <taxon>Kineosporiaceae</taxon>
        <taxon>Pseudokineococcus</taxon>
    </lineage>
</organism>
<keyword evidence="2" id="KW-1185">Reference proteome</keyword>
<sequence length="177" mass="19602">MSAPTLSAADQALLALHEPPADAAGRERWVLRVQCGVQDPASWLSANDRSRGWQRRQRITLAWRSAGTWAWRQQLRDVRLQRAHIVAVLHHGLGPRRDPANSAPTVKALVDGLVDAGRGLLPDDDDRHLLGPDLRLGESTRWAKQVHTYPPPMAAVTLLITDLGDALPPRLSARRPR</sequence>
<dbReference type="SUPFAM" id="SSF103084">
    <property type="entry name" value="Holliday junction resolvase RusA"/>
    <property type="match status" value="1"/>
</dbReference>